<sequence>MSFLTTVTSELTAAQTVLEGINSNLAAQNAGAASATTVVAPAAADAVSIQQAAIFSTYGTTYQTTATAAQTQLETYVTNLGTSANSYSTAESSNAASAVAQDLAGPVNAPAATATEGPGASLLDFIQYLLGGTGNNTNPTMLGGVFGLSSNGANIGNIGAGNWASAMSDLLGMAGGGLLPAGSDTIGDAGVAAALASDTTPMAAMGSGGMVGMGGMPMAMGMGQGTLVGNLAVPPSWAGTVTPVAAAAPLHTVGWTAAAPQAAAGTGMAGMPGMVTGGAGRSSAGFGAPRYGVKPIVMPKPATV</sequence>
<evidence type="ECO:0000313" key="3">
    <source>
        <dbReference type="EMBL" id="SPM41174.1"/>
    </source>
</evidence>
<dbReference type="Gene3D" id="1.10.287.850">
    <property type="entry name" value="HP0062-like domain"/>
    <property type="match status" value="1"/>
</dbReference>
<feature type="domain" description="PE" evidence="1">
    <location>
        <begin position="5"/>
        <end position="94"/>
    </location>
</feature>
<dbReference type="Pfam" id="PF00934">
    <property type="entry name" value="PE"/>
    <property type="match status" value="1"/>
</dbReference>
<evidence type="ECO:0000259" key="1">
    <source>
        <dbReference type="Pfam" id="PF00934"/>
    </source>
</evidence>
<dbReference type="RefSeq" id="WP_077079837.1">
    <property type="nucleotide sequence ID" value="NZ_FUEZ01000004.1"/>
</dbReference>
<evidence type="ECO:0000313" key="4">
    <source>
        <dbReference type="Proteomes" id="UP000240424"/>
    </source>
</evidence>
<proteinExistence type="predicted"/>
<reference evidence="3 4" key="1">
    <citation type="submission" date="2017-01" db="EMBL/GenBank/DDBJ databases">
        <authorList>
            <consortium name="Urmite Genomes"/>
        </authorList>
    </citation>
    <scope>NUCLEOTIDE SEQUENCE [LARGE SCALE GENOMIC DNA]</scope>
    <source>
        <strain evidence="3 4">AB215</strain>
    </source>
</reference>
<feature type="domain" description="PPE family C-terminal" evidence="2">
    <location>
        <begin position="221"/>
        <end position="301"/>
    </location>
</feature>
<organism evidence="3 4">
    <name type="scientific">Mycobacterium numidiamassiliense</name>
    <dbReference type="NCBI Taxonomy" id="1841861"/>
    <lineage>
        <taxon>Bacteria</taxon>
        <taxon>Bacillati</taxon>
        <taxon>Actinomycetota</taxon>
        <taxon>Actinomycetes</taxon>
        <taxon>Mycobacteriales</taxon>
        <taxon>Mycobacteriaceae</taxon>
        <taxon>Mycobacterium</taxon>
    </lineage>
</organism>
<dbReference type="InterPro" id="IPR038332">
    <property type="entry name" value="PPE_sf"/>
</dbReference>
<dbReference type="STRING" id="1841861.GCA_900157365_01697"/>
<name>A0A2U3PBM5_9MYCO</name>
<dbReference type="Pfam" id="PF12484">
    <property type="entry name" value="PPE-SVP"/>
    <property type="match status" value="1"/>
</dbReference>
<dbReference type="InterPro" id="IPR000084">
    <property type="entry name" value="PE-PGRS_N"/>
</dbReference>
<evidence type="ECO:0000259" key="2">
    <source>
        <dbReference type="Pfam" id="PF12484"/>
    </source>
</evidence>
<gene>
    <name evidence="3" type="ORF">MNAB215_3378</name>
</gene>
<keyword evidence="4" id="KW-1185">Reference proteome</keyword>
<dbReference type="SUPFAM" id="SSF140459">
    <property type="entry name" value="PE/PPE dimer-like"/>
    <property type="match status" value="1"/>
</dbReference>
<dbReference type="Proteomes" id="UP000240424">
    <property type="component" value="Unassembled WGS sequence"/>
</dbReference>
<dbReference type="InterPro" id="IPR022171">
    <property type="entry name" value="PPE_C"/>
</dbReference>
<dbReference type="EMBL" id="FUEZ01000004">
    <property type="protein sequence ID" value="SPM41174.1"/>
    <property type="molecule type" value="Genomic_DNA"/>
</dbReference>
<dbReference type="AlphaFoldDB" id="A0A2U3PBM5"/>
<accession>A0A2U3PBM5</accession>
<dbReference type="OrthoDB" id="4764762at2"/>
<protein>
    <submittedName>
        <fullName evidence="3">PE family protein</fullName>
    </submittedName>
</protein>